<evidence type="ECO:0000256" key="2">
    <source>
        <dbReference type="ARBA" id="ARBA00006285"/>
    </source>
</evidence>
<reference evidence="8 9" key="1">
    <citation type="submission" date="2021-06" db="EMBL/GenBank/DDBJ databases">
        <title>Actinoplanes lichenicola sp. nov., and Actinoplanes ovalisporus sp. nov., isolated from lichen in Thailand.</title>
        <authorList>
            <person name="Saeng-In P."/>
            <person name="Kanchanasin P."/>
            <person name="Yuki M."/>
            <person name="Kudo T."/>
            <person name="Ohkuma M."/>
            <person name="Phongsopitanun W."/>
            <person name="Tanasupawat S."/>
        </authorList>
    </citation>
    <scope>NUCLEOTIDE SEQUENCE [LARGE SCALE GENOMIC DNA]</scope>
    <source>
        <strain evidence="8 9">NBRC 110975</strain>
    </source>
</reference>
<dbReference type="InterPro" id="IPR029018">
    <property type="entry name" value="Hex-like_dom2"/>
</dbReference>
<dbReference type="Proteomes" id="UP001519654">
    <property type="component" value="Unassembled WGS sequence"/>
</dbReference>
<accession>A0ABS5Z1J5</accession>
<evidence type="ECO:0000313" key="8">
    <source>
        <dbReference type="EMBL" id="MBU2669565.1"/>
    </source>
</evidence>
<keyword evidence="5" id="KW-0326">Glycosidase</keyword>
<dbReference type="InterPro" id="IPR025705">
    <property type="entry name" value="Beta_hexosaminidase_sua/sub"/>
</dbReference>
<keyword evidence="4" id="KW-0378">Hydrolase</keyword>
<dbReference type="InterPro" id="IPR015882">
    <property type="entry name" value="HEX_bac_N"/>
</dbReference>
<dbReference type="CDD" id="cd06568">
    <property type="entry name" value="GH20_SpHex_like"/>
    <property type="match status" value="1"/>
</dbReference>
<sequence length="502" mass="54902">MERQFMVSRVSAPTMRQLGDVIPLPAAVRPDSTADFRIPSGVSVSAAPAAAAVADELGVLLRRVTGFAVPVKEEEPENGGFRLRLDESVDEAKSPESYRLDIAADGVTLSAPAAAGLFAGLQTLRQLLPETAGGEVTIPGGRIDDEPRFAYRGTMLDLARHFYEPADIRTFIDTIAQFKINHLHLHLTDDQGWRLEIDGWPRLTEVSGGEGTGIDGQGPGFLTAAEYADLIAYGETRFVTIVPEIDLPGHVNAAQVAYPELTCDGEPVQPRTDAEVGYSSLCAGKEETYAFVEDVIRVVAGLTPGPFLHIGGDEALSTTAEDYRTFMTRVLPMVGRYGKRAIGWHEMAAVELPPTAVPQYWRIEPADDGVARAAAAGHQVIMSPADRSYLDMKYDESSPLGLDWAGLVGVERSYDWDPADRLPGVGEESLLGVEAPLWSETLRSRADVEFMVFPRLLAIAEIGWTPRADRSWPEFRRRLAEFGPRWTAQGVNFHRSGEVDWK</sequence>
<name>A0ABS5Z1J5_9ACTN</name>
<protein>
    <recommendedName>
        <fullName evidence="3">beta-N-acetylhexosaminidase</fullName>
        <ecNumber evidence="3">3.2.1.52</ecNumber>
    </recommendedName>
</protein>
<dbReference type="SUPFAM" id="SSF51445">
    <property type="entry name" value="(Trans)glycosidases"/>
    <property type="match status" value="1"/>
</dbReference>
<keyword evidence="9" id="KW-1185">Reference proteome</keyword>
<comment type="caution">
    <text evidence="8">The sequence shown here is derived from an EMBL/GenBank/DDBJ whole genome shotgun (WGS) entry which is preliminary data.</text>
</comment>
<evidence type="ECO:0000256" key="3">
    <source>
        <dbReference type="ARBA" id="ARBA00012663"/>
    </source>
</evidence>
<comment type="similarity">
    <text evidence="2">Belongs to the glycosyl hydrolase 20 family.</text>
</comment>
<dbReference type="Gene3D" id="3.30.379.10">
    <property type="entry name" value="Chitobiase/beta-hexosaminidase domain 2-like"/>
    <property type="match status" value="1"/>
</dbReference>
<dbReference type="EC" id="3.2.1.52" evidence="3"/>
<dbReference type="PANTHER" id="PTHR22600:SF57">
    <property type="entry name" value="BETA-N-ACETYLHEXOSAMINIDASE"/>
    <property type="match status" value="1"/>
</dbReference>
<dbReference type="PANTHER" id="PTHR22600">
    <property type="entry name" value="BETA-HEXOSAMINIDASE"/>
    <property type="match status" value="1"/>
</dbReference>
<dbReference type="EMBL" id="JAHKKG010000015">
    <property type="protein sequence ID" value="MBU2669565.1"/>
    <property type="molecule type" value="Genomic_DNA"/>
</dbReference>
<evidence type="ECO:0000256" key="5">
    <source>
        <dbReference type="ARBA" id="ARBA00023295"/>
    </source>
</evidence>
<dbReference type="Pfam" id="PF00728">
    <property type="entry name" value="Glyco_hydro_20"/>
    <property type="match status" value="1"/>
</dbReference>
<comment type="catalytic activity">
    <reaction evidence="1">
        <text>Hydrolysis of terminal non-reducing N-acetyl-D-hexosamine residues in N-acetyl-beta-D-hexosaminides.</text>
        <dbReference type="EC" id="3.2.1.52"/>
    </reaction>
</comment>
<dbReference type="Gene3D" id="3.20.20.80">
    <property type="entry name" value="Glycosidases"/>
    <property type="match status" value="1"/>
</dbReference>
<feature type="domain" description="Glycoside hydrolase family 20 catalytic" evidence="6">
    <location>
        <begin position="149"/>
        <end position="466"/>
    </location>
</feature>
<evidence type="ECO:0000259" key="6">
    <source>
        <dbReference type="Pfam" id="PF00728"/>
    </source>
</evidence>
<proteinExistence type="inferred from homology"/>
<evidence type="ECO:0000313" key="9">
    <source>
        <dbReference type="Proteomes" id="UP001519654"/>
    </source>
</evidence>
<evidence type="ECO:0000259" key="7">
    <source>
        <dbReference type="Pfam" id="PF02838"/>
    </source>
</evidence>
<dbReference type="InterPro" id="IPR015883">
    <property type="entry name" value="Glyco_hydro_20_cat"/>
</dbReference>
<gene>
    <name evidence="8" type="ORF">KOI35_39250</name>
</gene>
<evidence type="ECO:0000256" key="1">
    <source>
        <dbReference type="ARBA" id="ARBA00001231"/>
    </source>
</evidence>
<organism evidence="8 9">
    <name type="scientific">Paractinoplanes bogorensis</name>
    <dbReference type="NCBI Taxonomy" id="1610840"/>
    <lineage>
        <taxon>Bacteria</taxon>
        <taxon>Bacillati</taxon>
        <taxon>Actinomycetota</taxon>
        <taxon>Actinomycetes</taxon>
        <taxon>Micromonosporales</taxon>
        <taxon>Micromonosporaceae</taxon>
        <taxon>Paractinoplanes</taxon>
    </lineage>
</organism>
<dbReference type="InterPro" id="IPR017853">
    <property type="entry name" value="GH"/>
</dbReference>
<evidence type="ECO:0000256" key="4">
    <source>
        <dbReference type="ARBA" id="ARBA00022801"/>
    </source>
</evidence>
<dbReference type="Pfam" id="PF02838">
    <property type="entry name" value="Glyco_hydro_20b"/>
    <property type="match status" value="1"/>
</dbReference>
<dbReference type="PRINTS" id="PR00738">
    <property type="entry name" value="GLHYDRLASE20"/>
</dbReference>
<feature type="domain" description="Beta-hexosaminidase bacterial type N-terminal" evidence="7">
    <location>
        <begin position="20"/>
        <end position="145"/>
    </location>
</feature>
<dbReference type="SUPFAM" id="SSF55545">
    <property type="entry name" value="beta-N-acetylhexosaminidase-like domain"/>
    <property type="match status" value="1"/>
</dbReference>